<dbReference type="AlphaFoldDB" id="A0A0F9KAK0"/>
<feature type="non-terminal residue" evidence="1">
    <location>
        <position position="43"/>
    </location>
</feature>
<proteinExistence type="predicted"/>
<organism evidence="1">
    <name type="scientific">marine sediment metagenome</name>
    <dbReference type="NCBI Taxonomy" id="412755"/>
    <lineage>
        <taxon>unclassified sequences</taxon>
        <taxon>metagenomes</taxon>
        <taxon>ecological metagenomes</taxon>
    </lineage>
</organism>
<comment type="caution">
    <text evidence="1">The sequence shown here is derived from an EMBL/GenBank/DDBJ whole genome shotgun (WGS) entry which is preliminary data.</text>
</comment>
<sequence length="43" mass="4789">MNQALKWLLPIIAFLIIAKLAQAQFRLAEGERDALHEQGIAEG</sequence>
<accession>A0A0F9KAK0</accession>
<dbReference type="EMBL" id="LAZR01015605">
    <property type="protein sequence ID" value="KKM08183.1"/>
    <property type="molecule type" value="Genomic_DNA"/>
</dbReference>
<evidence type="ECO:0000313" key="1">
    <source>
        <dbReference type="EMBL" id="KKM08183.1"/>
    </source>
</evidence>
<gene>
    <name evidence="1" type="ORF">LCGC14_1726330</name>
</gene>
<protein>
    <submittedName>
        <fullName evidence="1">Uncharacterized protein</fullName>
    </submittedName>
</protein>
<name>A0A0F9KAK0_9ZZZZ</name>
<reference evidence="1" key="1">
    <citation type="journal article" date="2015" name="Nature">
        <title>Complex archaea that bridge the gap between prokaryotes and eukaryotes.</title>
        <authorList>
            <person name="Spang A."/>
            <person name="Saw J.H."/>
            <person name="Jorgensen S.L."/>
            <person name="Zaremba-Niedzwiedzka K."/>
            <person name="Martijn J."/>
            <person name="Lind A.E."/>
            <person name="van Eijk R."/>
            <person name="Schleper C."/>
            <person name="Guy L."/>
            <person name="Ettema T.J."/>
        </authorList>
    </citation>
    <scope>NUCLEOTIDE SEQUENCE</scope>
</reference>